<proteinExistence type="predicted"/>
<accession>A0A0A9AXV1</accession>
<reference evidence="1" key="1">
    <citation type="submission" date="2014-09" db="EMBL/GenBank/DDBJ databases">
        <authorList>
            <person name="Magalhaes I.L.F."/>
            <person name="Oliveira U."/>
            <person name="Santos F.R."/>
            <person name="Vidigal T.H.D.A."/>
            <person name="Brescovit A.D."/>
            <person name="Santos A.J."/>
        </authorList>
    </citation>
    <scope>NUCLEOTIDE SEQUENCE</scope>
    <source>
        <tissue evidence="1">Shoot tissue taken approximately 20 cm above the soil surface</tissue>
    </source>
</reference>
<name>A0A0A9AXV1_ARUDO</name>
<organism evidence="1">
    <name type="scientific">Arundo donax</name>
    <name type="common">Giant reed</name>
    <name type="synonym">Donax arundinaceus</name>
    <dbReference type="NCBI Taxonomy" id="35708"/>
    <lineage>
        <taxon>Eukaryota</taxon>
        <taxon>Viridiplantae</taxon>
        <taxon>Streptophyta</taxon>
        <taxon>Embryophyta</taxon>
        <taxon>Tracheophyta</taxon>
        <taxon>Spermatophyta</taxon>
        <taxon>Magnoliopsida</taxon>
        <taxon>Liliopsida</taxon>
        <taxon>Poales</taxon>
        <taxon>Poaceae</taxon>
        <taxon>PACMAD clade</taxon>
        <taxon>Arundinoideae</taxon>
        <taxon>Arundineae</taxon>
        <taxon>Arundo</taxon>
    </lineage>
</organism>
<dbReference type="AlphaFoldDB" id="A0A0A9AXV1"/>
<sequence length="32" mass="3553">MVQFPCLLSYSDHQINWPLLPPSMGIAIVPQG</sequence>
<evidence type="ECO:0000313" key="1">
    <source>
        <dbReference type="EMBL" id="JAD51917.1"/>
    </source>
</evidence>
<protein>
    <submittedName>
        <fullName evidence="1">Uncharacterized protein</fullName>
    </submittedName>
</protein>
<reference evidence="1" key="2">
    <citation type="journal article" date="2015" name="Data Brief">
        <title>Shoot transcriptome of the giant reed, Arundo donax.</title>
        <authorList>
            <person name="Barrero R.A."/>
            <person name="Guerrero F.D."/>
            <person name="Moolhuijzen P."/>
            <person name="Goolsby J.A."/>
            <person name="Tidwell J."/>
            <person name="Bellgard S.E."/>
            <person name="Bellgard M.I."/>
        </authorList>
    </citation>
    <scope>NUCLEOTIDE SEQUENCE</scope>
    <source>
        <tissue evidence="1">Shoot tissue taken approximately 20 cm above the soil surface</tissue>
    </source>
</reference>
<dbReference type="EMBL" id="GBRH01245978">
    <property type="protein sequence ID" value="JAD51917.1"/>
    <property type="molecule type" value="Transcribed_RNA"/>
</dbReference>